<feature type="coiled-coil region" evidence="1">
    <location>
        <begin position="8"/>
        <end position="63"/>
    </location>
</feature>
<evidence type="ECO:0000256" key="1">
    <source>
        <dbReference type="SAM" id="Coils"/>
    </source>
</evidence>
<sequence length="95" mass="11205">MLSNRKFINELKARIEFLEKDIESKENSVCNLLEANKELSLSNNYLENKIKLLEKVIKQHEENECRLNTELCKYKGQLDKIDNYTRMLEGRGINA</sequence>
<gene>
    <name evidence="2" type="ORF">NSA58_00570</name>
</gene>
<proteinExistence type="predicted"/>
<dbReference type="Proteomes" id="UP001140817">
    <property type="component" value="Unassembled WGS sequence"/>
</dbReference>
<keyword evidence="1" id="KW-0175">Coiled coil</keyword>
<protein>
    <submittedName>
        <fullName evidence="2">Uncharacterized protein</fullName>
    </submittedName>
</protein>
<evidence type="ECO:0000313" key="3">
    <source>
        <dbReference type="Proteomes" id="UP001140817"/>
    </source>
</evidence>
<evidence type="ECO:0000313" key="2">
    <source>
        <dbReference type="EMBL" id="MCR1821267.1"/>
    </source>
</evidence>
<reference evidence="2" key="1">
    <citation type="submission" date="2022-07" db="EMBL/GenBank/DDBJ databases">
        <title>Enhanced cultured diversity of the mouse gut microbiota enables custom-made synthetic communities.</title>
        <authorList>
            <person name="Afrizal A."/>
        </authorList>
    </citation>
    <scope>NUCLEOTIDE SEQUENCE</scope>
    <source>
        <strain evidence="2">DSM 29186</strain>
    </source>
</reference>
<dbReference type="EMBL" id="JANKBY010000004">
    <property type="protein sequence ID" value="MCR1821267.1"/>
    <property type="molecule type" value="Genomic_DNA"/>
</dbReference>
<dbReference type="RefSeq" id="WP_257559921.1">
    <property type="nucleotide sequence ID" value="NZ_JANKBY010000004.1"/>
</dbReference>
<name>A0A9X2S1T8_9FIRM</name>
<keyword evidence="3" id="KW-1185">Reference proteome</keyword>
<accession>A0A9X2S1T8</accession>
<comment type="caution">
    <text evidence="2">The sequence shown here is derived from an EMBL/GenBank/DDBJ whole genome shotgun (WGS) entry which is preliminary data.</text>
</comment>
<dbReference type="AlphaFoldDB" id="A0A9X2S1T8"/>
<organism evidence="2 3">
    <name type="scientific">Terrisporobacter muris</name>
    <dbReference type="NCBI Taxonomy" id="2963284"/>
    <lineage>
        <taxon>Bacteria</taxon>
        <taxon>Bacillati</taxon>
        <taxon>Bacillota</taxon>
        <taxon>Clostridia</taxon>
        <taxon>Peptostreptococcales</taxon>
        <taxon>Peptostreptococcaceae</taxon>
        <taxon>Terrisporobacter</taxon>
    </lineage>
</organism>